<feature type="domain" description="Bifunctional inhibitor/plant lipid transfer protein/seed storage helical" evidence="1">
    <location>
        <begin position="92"/>
        <end position="194"/>
    </location>
</feature>
<evidence type="ECO:0000313" key="2">
    <source>
        <dbReference type="EMBL" id="KAF8659767.1"/>
    </source>
</evidence>
<dbReference type="InterPro" id="IPR016140">
    <property type="entry name" value="Bifunc_inhib/LTP/seed_store"/>
</dbReference>
<name>A0A835E274_9POAL</name>
<dbReference type="Proteomes" id="UP000636709">
    <property type="component" value="Unassembled WGS sequence"/>
</dbReference>
<accession>A0A835E274</accession>
<dbReference type="InterPro" id="IPR036312">
    <property type="entry name" value="Bifun_inhib/LTP/seed_sf"/>
</dbReference>
<reference evidence="2" key="1">
    <citation type="submission" date="2020-07" db="EMBL/GenBank/DDBJ databases">
        <title>Genome sequence and genetic diversity analysis of an under-domesticated orphan crop, white fonio (Digitaria exilis).</title>
        <authorList>
            <person name="Bennetzen J.L."/>
            <person name="Chen S."/>
            <person name="Ma X."/>
            <person name="Wang X."/>
            <person name="Yssel A.E.J."/>
            <person name="Chaluvadi S.R."/>
            <person name="Johnson M."/>
            <person name="Gangashetty P."/>
            <person name="Hamidou F."/>
            <person name="Sanogo M.D."/>
            <person name="Zwaenepoel A."/>
            <person name="Wallace J."/>
            <person name="Van De Peer Y."/>
            <person name="Van Deynze A."/>
        </authorList>
    </citation>
    <scope>NUCLEOTIDE SEQUENCE</scope>
    <source>
        <tissue evidence="2">Leaves</tissue>
    </source>
</reference>
<dbReference type="PANTHER" id="PTHR35747">
    <property type="entry name" value="BIFUNCTIONAL INHIBITOR/LIPID-TRANSFER PROTEIN/SEED STORAGE 2S ALBUMIN SUPERFAMILY PROTEIN"/>
    <property type="match status" value="1"/>
</dbReference>
<dbReference type="InterPro" id="IPR053353">
    <property type="entry name" value="Plant_LTP_GPI-anchored"/>
</dbReference>
<proteinExistence type="predicted"/>
<gene>
    <name evidence="2" type="ORF">HU200_058229</name>
</gene>
<dbReference type="CDD" id="cd00010">
    <property type="entry name" value="AAI_LTSS"/>
    <property type="match status" value="1"/>
</dbReference>
<keyword evidence="3" id="KW-1185">Reference proteome</keyword>
<sequence>MCWNFELPDTALSTNCAHLNRQATVFIPHSPSPPQKSKTHHQLFRERNSEAPLRTMGPTAARLRILPLLLIAAASLLPSPASAADAPASSASASASAAAYASARDAAARCAATIVSISPCLPHVAAVAPPLAASSPPAPTGACCVAFLRAVYPSGGTSGGEGCLCHLLRNPLLLGFPVDAARLGALLPACAAGSSFAAAATVEAATLFADACRGERAPTTPQPRRALLPHTRFPQPGRLFGQAPRPLVSTAFP</sequence>
<dbReference type="SUPFAM" id="SSF47699">
    <property type="entry name" value="Bifunctional inhibitor/lipid-transfer protein/seed storage 2S albumin"/>
    <property type="match status" value="1"/>
</dbReference>
<dbReference type="Pfam" id="PF14368">
    <property type="entry name" value="LTP_2"/>
    <property type="match status" value="1"/>
</dbReference>
<comment type="caution">
    <text evidence="2">The sequence shown here is derived from an EMBL/GenBank/DDBJ whole genome shotgun (WGS) entry which is preliminary data.</text>
</comment>
<dbReference type="PANTHER" id="PTHR35747:SF2">
    <property type="entry name" value="NON-SPECIFIC LIPID TRANSFER PROTEIN GPI-ANCHORED 25"/>
    <property type="match status" value="1"/>
</dbReference>
<protein>
    <recommendedName>
        <fullName evidence="1">Bifunctional inhibitor/plant lipid transfer protein/seed storage helical domain-containing protein</fullName>
    </recommendedName>
</protein>
<organism evidence="2 3">
    <name type="scientific">Digitaria exilis</name>
    <dbReference type="NCBI Taxonomy" id="1010633"/>
    <lineage>
        <taxon>Eukaryota</taxon>
        <taxon>Viridiplantae</taxon>
        <taxon>Streptophyta</taxon>
        <taxon>Embryophyta</taxon>
        <taxon>Tracheophyta</taxon>
        <taxon>Spermatophyta</taxon>
        <taxon>Magnoliopsida</taxon>
        <taxon>Liliopsida</taxon>
        <taxon>Poales</taxon>
        <taxon>Poaceae</taxon>
        <taxon>PACMAD clade</taxon>
        <taxon>Panicoideae</taxon>
        <taxon>Panicodae</taxon>
        <taxon>Paniceae</taxon>
        <taxon>Anthephorinae</taxon>
        <taxon>Digitaria</taxon>
    </lineage>
</organism>
<evidence type="ECO:0000259" key="1">
    <source>
        <dbReference type="Pfam" id="PF14368"/>
    </source>
</evidence>
<dbReference type="EMBL" id="JACEFO010002453">
    <property type="protein sequence ID" value="KAF8659767.1"/>
    <property type="molecule type" value="Genomic_DNA"/>
</dbReference>
<dbReference type="Gene3D" id="1.10.110.10">
    <property type="entry name" value="Plant lipid-transfer and hydrophobic proteins"/>
    <property type="match status" value="1"/>
</dbReference>
<dbReference type="OrthoDB" id="786778at2759"/>
<evidence type="ECO:0000313" key="3">
    <source>
        <dbReference type="Proteomes" id="UP000636709"/>
    </source>
</evidence>
<dbReference type="AlphaFoldDB" id="A0A835E274"/>